<reference evidence="1" key="1">
    <citation type="journal article" date="2014" name="Front. Microbiol.">
        <title>High frequency of phylogenetically diverse reductive dehalogenase-homologous genes in deep subseafloor sedimentary metagenomes.</title>
        <authorList>
            <person name="Kawai M."/>
            <person name="Futagami T."/>
            <person name="Toyoda A."/>
            <person name="Takaki Y."/>
            <person name="Nishi S."/>
            <person name="Hori S."/>
            <person name="Arai W."/>
            <person name="Tsubouchi T."/>
            <person name="Morono Y."/>
            <person name="Uchiyama I."/>
            <person name="Ito T."/>
            <person name="Fujiyama A."/>
            <person name="Inagaki F."/>
            <person name="Takami H."/>
        </authorList>
    </citation>
    <scope>NUCLEOTIDE SEQUENCE</scope>
    <source>
        <strain evidence="1">Expedition CK06-06</strain>
    </source>
</reference>
<name>X1S118_9ZZZZ</name>
<dbReference type="EMBL" id="BARW01000057">
    <property type="protein sequence ID" value="GAI69145.1"/>
    <property type="molecule type" value="Genomic_DNA"/>
</dbReference>
<comment type="caution">
    <text evidence="1">The sequence shown here is derived from an EMBL/GenBank/DDBJ whole genome shotgun (WGS) entry which is preliminary data.</text>
</comment>
<gene>
    <name evidence="1" type="ORF">S12H4_00495</name>
</gene>
<dbReference type="AlphaFoldDB" id="X1S118"/>
<evidence type="ECO:0000313" key="1">
    <source>
        <dbReference type="EMBL" id="GAI69145.1"/>
    </source>
</evidence>
<protein>
    <submittedName>
        <fullName evidence="1">Uncharacterized protein</fullName>
    </submittedName>
</protein>
<feature type="non-terminal residue" evidence="1">
    <location>
        <position position="1"/>
    </location>
</feature>
<organism evidence="1">
    <name type="scientific">marine sediment metagenome</name>
    <dbReference type="NCBI Taxonomy" id="412755"/>
    <lineage>
        <taxon>unclassified sequences</taxon>
        <taxon>metagenomes</taxon>
        <taxon>ecological metagenomes</taxon>
    </lineage>
</organism>
<proteinExistence type="predicted"/>
<accession>X1S118</accession>
<sequence>EKPEEGTQEPTIEDLLKDLPLKEEQKALLARVIGGVAANLTQINTRLESLEKLPAADNPDLYDGLSAEQKYQVLMAKASAPAAAAQQGLLQALVARSTGGGSGGDLAALAKSAESIQALRTILLPEASPIQQAMERAQVTQIIAQTRLMNKVAGKETSDYLDKLEKSLAGEGET</sequence>